<organism evidence="1 3">
    <name type="scientific">Mucilaginibacter lappiensis</name>
    <dbReference type="NCBI Taxonomy" id="354630"/>
    <lineage>
        <taxon>Bacteria</taxon>
        <taxon>Pseudomonadati</taxon>
        <taxon>Bacteroidota</taxon>
        <taxon>Sphingobacteriia</taxon>
        <taxon>Sphingobacteriales</taxon>
        <taxon>Sphingobacteriaceae</taxon>
        <taxon>Mucilaginibacter</taxon>
    </lineage>
</organism>
<name>A0A841JKC1_9SPHI</name>
<reference evidence="1 3" key="1">
    <citation type="submission" date="2020-08" db="EMBL/GenBank/DDBJ databases">
        <title>Genomic Encyclopedia of Type Strains, Phase IV (KMG-V): Genome sequencing to study the core and pangenomes of soil and plant-associated prokaryotes.</title>
        <authorList>
            <person name="Whitman W."/>
        </authorList>
    </citation>
    <scope>NUCLEOTIDE SEQUENCE [LARGE SCALE GENOMIC DNA]</scope>
    <source>
        <strain evidence="1 3">MP601</strain>
    </source>
</reference>
<comment type="caution">
    <text evidence="1">The sequence shown here is derived from an EMBL/GenBank/DDBJ whole genome shotgun (WGS) entry which is preliminary data.</text>
</comment>
<dbReference type="AlphaFoldDB" id="A0A841JKC1"/>
<dbReference type="PROSITE" id="PS51257">
    <property type="entry name" value="PROKAR_LIPOPROTEIN"/>
    <property type="match status" value="1"/>
</dbReference>
<accession>A0A841JKC1</accession>
<dbReference type="EMBL" id="JACHCA010000028">
    <property type="protein sequence ID" value="MBB6131629.1"/>
    <property type="molecule type" value="Genomic_DNA"/>
</dbReference>
<evidence type="ECO:0000313" key="3">
    <source>
        <dbReference type="Proteomes" id="UP000548326"/>
    </source>
</evidence>
<protein>
    <submittedName>
        <fullName evidence="1">Putative small secreted protein</fullName>
    </submittedName>
</protein>
<feature type="non-terminal residue" evidence="1">
    <location>
        <position position="27"/>
    </location>
</feature>
<gene>
    <name evidence="1" type="ORF">HDF22_005780</name>
    <name evidence="2" type="ORF">HDF22_006038</name>
</gene>
<evidence type="ECO:0000313" key="1">
    <source>
        <dbReference type="EMBL" id="MBB6131629.1"/>
    </source>
</evidence>
<sequence length="27" mass="2879">MKRKLRGILFAGLAGATLLTACKKSET</sequence>
<evidence type="ECO:0000313" key="2">
    <source>
        <dbReference type="EMBL" id="MBB6131880.1"/>
    </source>
</evidence>
<dbReference type="EMBL" id="JACHCA010000043">
    <property type="protein sequence ID" value="MBB6131880.1"/>
    <property type="molecule type" value="Genomic_DNA"/>
</dbReference>
<dbReference type="Proteomes" id="UP000548326">
    <property type="component" value="Unassembled WGS sequence"/>
</dbReference>
<proteinExistence type="predicted"/>